<comment type="similarity">
    <text evidence="1">Belongs to the universal ribosomal protein uS11 family.</text>
</comment>
<dbReference type="KEGG" id="more:E1B28_004561"/>
<dbReference type="Proteomes" id="UP001049176">
    <property type="component" value="Chromosome 2"/>
</dbReference>
<dbReference type="Pfam" id="PF00411">
    <property type="entry name" value="Ribosomal_S11"/>
    <property type="match status" value="1"/>
</dbReference>
<dbReference type="InterPro" id="IPR036967">
    <property type="entry name" value="Ribosomal_uS11_sf"/>
</dbReference>
<comment type="caution">
    <text evidence="5">The sequence shown here is derived from an EMBL/GenBank/DDBJ whole genome shotgun (WGS) entry which is preliminary data.</text>
</comment>
<accession>A0A9P7UYU7</accession>
<dbReference type="PANTHER" id="PTHR11759">
    <property type="entry name" value="40S RIBOSOMAL PROTEIN S14/30S RIBOSOMAL PROTEIN S11"/>
    <property type="match status" value="1"/>
</dbReference>
<dbReference type="RefSeq" id="XP_043013659.1">
    <property type="nucleotide sequence ID" value="XM_043149057.1"/>
</dbReference>
<keyword evidence="2" id="KW-0689">Ribosomal protein</keyword>
<evidence type="ECO:0000256" key="4">
    <source>
        <dbReference type="SAM" id="MobiDB-lite"/>
    </source>
</evidence>
<organism evidence="5 6">
    <name type="scientific">Marasmius oreades</name>
    <name type="common">fairy-ring Marasmius</name>
    <dbReference type="NCBI Taxonomy" id="181124"/>
    <lineage>
        <taxon>Eukaryota</taxon>
        <taxon>Fungi</taxon>
        <taxon>Dikarya</taxon>
        <taxon>Basidiomycota</taxon>
        <taxon>Agaricomycotina</taxon>
        <taxon>Agaricomycetes</taxon>
        <taxon>Agaricomycetidae</taxon>
        <taxon>Agaricales</taxon>
        <taxon>Marasmiineae</taxon>
        <taxon>Marasmiaceae</taxon>
        <taxon>Marasmius</taxon>
    </lineage>
</organism>
<evidence type="ECO:0000313" key="6">
    <source>
        <dbReference type="Proteomes" id="UP001049176"/>
    </source>
</evidence>
<dbReference type="Gene3D" id="3.30.420.80">
    <property type="entry name" value="Ribosomal protein S11"/>
    <property type="match status" value="1"/>
</dbReference>
<evidence type="ECO:0000313" key="5">
    <source>
        <dbReference type="EMBL" id="KAG7097189.1"/>
    </source>
</evidence>
<dbReference type="EMBL" id="CM032182">
    <property type="protein sequence ID" value="KAG7097189.1"/>
    <property type="molecule type" value="Genomic_DNA"/>
</dbReference>
<dbReference type="GO" id="GO:0006412">
    <property type="term" value="P:translation"/>
    <property type="evidence" value="ECO:0007669"/>
    <property type="project" value="InterPro"/>
</dbReference>
<evidence type="ECO:0000256" key="1">
    <source>
        <dbReference type="ARBA" id="ARBA00006194"/>
    </source>
</evidence>
<dbReference type="SUPFAM" id="SSF53137">
    <property type="entry name" value="Translational machinery components"/>
    <property type="match status" value="1"/>
</dbReference>
<keyword evidence="6" id="KW-1185">Reference proteome</keyword>
<sequence length="211" mass="23297">MLGLQMWRSSLCPIPRGLSMVVRRSKTQSRYTPISETETNDLLDALEGREPESESNVEAEGGPSGPPVGDQYPKASPPPAITTATSYQRPRYRLHCHSTRNNTITTFTRPDGGTIAWFSGGSCGFKRGTRSSYEAGYQCSVRVFERIKDVRAAVGPMHLDLYFKGFGQGREALQKALLTSEGDGIRQMVINVTDRTPIKIGGTRSKKARRL</sequence>
<gene>
    <name evidence="5" type="ORF">E1B28_004561</name>
</gene>
<dbReference type="GeneID" id="66073637"/>
<proteinExistence type="inferred from homology"/>
<evidence type="ECO:0000256" key="2">
    <source>
        <dbReference type="ARBA" id="ARBA00022980"/>
    </source>
</evidence>
<feature type="compositionally biased region" description="Polar residues" evidence="4">
    <location>
        <begin position="28"/>
        <end position="37"/>
    </location>
</feature>
<evidence type="ECO:0000256" key="3">
    <source>
        <dbReference type="ARBA" id="ARBA00023274"/>
    </source>
</evidence>
<dbReference type="GO" id="GO:1990904">
    <property type="term" value="C:ribonucleoprotein complex"/>
    <property type="evidence" value="ECO:0007669"/>
    <property type="project" value="UniProtKB-KW"/>
</dbReference>
<dbReference type="HAMAP" id="MF_01310">
    <property type="entry name" value="Ribosomal_uS11"/>
    <property type="match status" value="1"/>
</dbReference>
<name>A0A9P7UYU7_9AGAR</name>
<reference evidence="5" key="1">
    <citation type="journal article" date="2021" name="Genome Biol. Evol.">
        <title>The assembled and annotated genome of the fairy-ring fungus Marasmius oreades.</title>
        <authorList>
            <person name="Hiltunen M."/>
            <person name="Ament-Velasquez S.L."/>
            <person name="Johannesson H."/>
        </authorList>
    </citation>
    <scope>NUCLEOTIDE SEQUENCE</scope>
    <source>
        <strain evidence="5">03SP1</strain>
    </source>
</reference>
<protein>
    <recommendedName>
        <fullName evidence="7">Ribosomal protein S11</fullName>
    </recommendedName>
</protein>
<dbReference type="GO" id="GO:0005840">
    <property type="term" value="C:ribosome"/>
    <property type="evidence" value="ECO:0007669"/>
    <property type="project" value="UniProtKB-KW"/>
</dbReference>
<evidence type="ECO:0008006" key="7">
    <source>
        <dbReference type="Google" id="ProtNLM"/>
    </source>
</evidence>
<dbReference type="AlphaFoldDB" id="A0A9P7UYU7"/>
<dbReference type="GO" id="GO:0003735">
    <property type="term" value="F:structural constituent of ribosome"/>
    <property type="evidence" value="ECO:0007669"/>
    <property type="project" value="InterPro"/>
</dbReference>
<dbReference type="OrthoDB" id="1654884at2759"/>
<feature type="region of interest" description="Disordered" evidence="4">
    <location>
        <begin position="26"/>
        <end position="88"/>
    </location>
</feature>
<dbReference type="InterPro" id="IPR001971">
    <property type="entry name" value="Ribosomal_uS11"/>
</dbReference>
<keyword evidence="3" id="KW-0687">Ribonucleoprotein</keyword>